<feature type="domain" description="Mce/MlaD" evidence="2">
    <location>
        <begin position="38"/>
        <end position="114"/>
    </location>
</feature>
<dbReference type="PANTHER" id="PTHR33371">
    <property type="entry name" value="INTERMEMBRANE PHOSPHOLIPID TRANSPORT SYSTEM BINDING PROTEIN MLAD-RELATED"/>
    <property type="match status" value="1"/>
</dbReference>
<dbReference type="InterPro" id="IPR005693">
    <property type="entry name" value="Mce"/>
</dbReference>
<evidence type="ECO:0000313" key="5">
    <source>
        <dbReference type="Proteomes" id="UP000253495"/>
    </source>
</evidence>
<organism evidence="4 5">
    <name type="scientific">Halopolyspora algeriensis</name>
    <dbReference type="NCBI Taxonomy" id="1500506"/>
    <lineage>
        <taxon>Bacteria</taxon>
        <taxon>Bacillati</taxon>
        <taxon>Actinomycetota</taxon>
        <taxon>Actinomycetes</taxon>
        <taxon>Actinomycetes incertae sedis</taxon>
        <taxon>Halopolyspora</taxon>
    </lineage>
</organism>
<dbReference type="Proteomes" id="UP000253495">
    <property type="component" value="Unassembled WGS sequence"/>
</dbReference>
<dbReference type="GO" id="GO:0005576">
    <property type="term" value="C:extracellular region"/>
    <property type="evidence" value="ECO:0007669"/>
    <property type="project" value="TreeGrafter"/>
</dbReference>
<dbReference type="InterPro" id="IPR052336">
    <property type="entry name" value="MlaD_Phospholipid_Transporter"/>
</dbReference>
<evidence type="ECO:0000313" key="4">
    <source>
        <dbReference type="EMBL" id="RCW44526.1"/>
    </source>
</evidence>
<dbReference type="NCBIfam" id="TIGR00996">
    <property type="entry name" value="Mtu_fam_mce"/>
    <property type="match status" value="1"/>
</dbReference>
<dbReference type="InterPro" id="IPR003399">
    <property type="entry name" value="Mce/MlaD"/>
</dbReference>
<evidence type="ECO:0000259" key="3">
    <source>
        <dbReference type="Pfam" id="PF11887"/>
    </source>
</evidence>
<dbReference type="Pfam" id="PF02470">
    <property type="entry name" value="MlaD"/>
    <property type="match status" value="1"/>
</dbReference>
<keyword evidence="5" id="KW-1185">Reference proteome</keyword>
<feature type="region of interest" description="Disordered" evidence="1">
    <location>
        <begin position="327"/>
        <end position="390"/>
    </location>
</feature>
<feature type="domain" description="Mammalian cell entry C-terminal" evidence="3">
    <location>
        <begin position="122"/>
        <end position="292"/>
    </location>
</feature>
<dbReference type="AlphaFoldDB" id="A0A368VTK3"/>
<dbReference type="InterPro" id="IPR024516">
    <property type="entry name" value="Mce_C"/>
</dbReference>
<dbReference type="EMBL" id="QPJC01000004">
    <property type="protein sequence ID" value="RCW44526.1"/>
    <property type="molecule type" value="Genomic_DNA"/>
</dbReference>
<dbReference type="RefSeq" id="WP_246195433.1">
    <property type="nucleotide sequence ID" value="NZ_QPJC01000004.1"/>
</dbReference>
<gene>
    <name evidence="4" type="ORF">DFQ14_104115</name>
</gene>
<proteinExistence type="predicted"/>
<reference evidence="4 5" key="1">
    <citation type="submission" date="2018-07" db="EMBL/GenBank/DDBJ databases">
        <title>Genomic Encyclopedia of Type Strains, Phase III (KMG-III): the genomes of soil and plant-associated and newly described type strains.</title>
        <authorList>
            <person name="Whitman W."/>
        </authorList>
    </citation>
    <scope>NUCLEOTIDE SEQUENCE [LARGE SCALE GENOMIC DNA]</scope>
    <source>
        <strain evidence="4 5">CECT 8575</strain>
    </source>
</reference>
<name>A0A368VTK3_9ACTN</name>
<protein>
    <submittedName>
        <fullName evidence="4">Phospholipid/cholesterol/gamma-HCH transport system substrate-binding protein</fullName>
    </submittedName>
</protein>
<sequence length="390" mass="41273">MIARATRVRLALFLVIAVVGIGYTGAQYAGLDRLFGGDGYTVTVRMADSGGVFTNAEVTYRGVAVGRVVGMRLTNSGIATELHIESSAPKIPADTRAAVANRSAIGEQYVDLRPDDNRGPYLTEGSVIPERRTTLPPAPESLLVHLDRLVSSIPTDSLRTAVDEAGAAFRGTGPDLQRILDSADSFIATAHDHLPQTTGLIGNSNVVLRTQQDQSRRILSFSKGARQIAAQLEKSDPDLRTLIEAAPAAGKQIDRFLHTSGNDLGALVANLLTTTRITDKRLPAMEQMLVALPVIAAFSPSASQPGNDSGHLAATLNFFNPISCTEGYEGTKRRPGSVTTPAPTNYDLHCAEPSDSPINVRGARNAPSPGVPGEPVPHPPPLPLAGSQDR</sequence>
<evidence type="ECO:0000256" key="1">
    <source>
        <dbReference type="SAM" id="MobiDB-lite"/>
    </source>
</evidence>
<dbReference type="PANTHER" id="PTHR33371:SF16">
    <property type="entry name" value="MCE-FAMILY PROTEIN MCE3F"/>
    <property type="match status" value="1"/>
</dbReference>
<dbReference type="Pfam" id="PF11887">
    <property type="entry name" value="Mce4_CUP1"/>
    <property type="match status" value="1"/>
</dbReference>
<comment type="caution">
    <text evidence="4">The sequence shown here is derived from an EMBL/GenBank/DDBJ whole genome shotgun (WGS) entry which is preliminary data.</text>
</comment>
<evidence type="ECO:0000259" key="2">
    <source>
        <dbReference type="Pfam" id="PF02470"/>
    </source>
</evidence>
<feature type="compositionally biased region" description="Pro residues" evidence="1">
    <location>
        <begin position="369"/>
        <end position="383"/>
    </location>
</feature>
<accession>A0A368VTK3</accession>